<dbReference type="Proteomes" id="UP000809829">
    <property type="component" value="Unassembled WGS sequence"/>
</dbReference>
<dbReference type="CDD" id="cd07381">
    <property type="entry name" value="MPP_CapA"/>
    <property type="match status" value="1"/>
</dbReference>
<dbReference type="SMART" id="SM00854">
    <property type="entry name" value="PGA_cap"/>
    <property type="match status" value="1"/>
</dbReference>
<dbReference type="Pfam" id="PF09587">
    <property type="entry name" value="PGA_cap"/>
    <property type="match status" value="1"/>
</dbReference>
<feature type="compositionally biased region" description="Basic and acidic residues" evidence="2">
    <location>
        <begin position="67"/>
        <end position="105"/>
    </location>
</feature>
<evidence type="ECO:0000256" key="3">
    <source>
        <dbReference type="SAM" id="Phobius"/>
    </source>
</evidence>
<keyword evidence="3" id="KW-1133">Transmembrane helix</keyword>
<feature type="transmembrane region" description="Helical" evidence="3">
    <location>
        <begin position="21"/>
        <end position="41"/>
    </location>
</feature>
<comment type="similarity">
    <text evidence="1">Belongs to the CapA family.</text>
</comment>
<dbReference type="PANTHER" id="PTHR33393:SF13">
    <property type="entry name" value="PGA BIOSYNTHESIS PROTEIN CAPA"/>
    <property type="match status" value="1"/>
</dbReference>
<comment type="caution">
    <text evidence="5">The sequence shown here is derived from an EMBL/GenBank/DDBJ whole genome shotgun (WGS) entry which is preliminary data.</text>
</comment>
<dbReference type="InterPro" id="IPR019079">
    <property type="entry name" value="Capsule_synth_CapA"/>
</dbReference>
<dbReference type="EMBL" id="JAFBFC010000001">
    <property type="protein sequence ID" value="MBM7702134.1"/>
    <property type="molecule type" value="Genomic_DNA"/>
</dbReference>
<evidence type="ECO:0000256" key="2">
    <source>
        <dbReference type="SAM" id="MobiDB-lite"/>
    </source>
</evidence>
<keyword evidence="3" id="KW-0472">Membrane</keyword>
<dbReference type="Gene3D" id="3.60.21.10">
    <property type="match status" value="1"/>
</dbReference>
<accession>A0ABS2QRR6</accession>
<evidence type="ECO:0000256" key="1">
    <source>
        <dbReference type="ARBA" id="ARBA00005662"/>
    </source>
</evidence>
<keyword evidence="6" id="KW-1185">Reference proteome</keyword>
<dbReference type="SUPFAM" id="SSF56300">
    <property type="entry name" value="Metallo-dependent phosphatases"/>
    <property type="match status" value="1"/>
</dbReference>
<dbReference type="RefSeq" id="WP_205184465.1">
    <property type="nucleotide sequence ID" value="NZ_JAFBFC010000001.1"/>
</dbReference>
<feature type="region of interest" description="Disordered" evidence="2">
    <location>
        <begin position="48"/>
        <end position="105"/>
    </location>
</feature>
<feature type="domain" description="Capsule synthesis protein CapA" evidence="4">
    <location>
        <begin position="109"/>
        <end position="348"/>
    </location>
</feature>
<dbReference type="PANTHER" id="PTHR33393">
    <property type="entry name" value="POLYGLUTAMINE SYNTHESIS ACCESSORY PROTEIN RV0574C-RELATED"/>
    <property type="match status" value="1"/>
</dbReference>
<organism evidence="5 6">
    <name type="scientific">Priestia iocasae</name>
    <dbReference type="NCBI Taxonomy" id="2291674"/>
    <lineage>
        <taxon>Bacteria</taxon>
        <taxon>Bacillati</taxon>
        <taxon>Bacillota</taxon>
        <taxon>Bacilli</taxon>
        <taxon>Bacillales</taxon>
        <taxon>Bacillaceae</taxon>
        <taxon>Priestia</taxon>
    </lineage>
</organism>
<dbReference type="InterPro" id="IPR052169">
    <property type="entry name" value="CW_Biosynth-Accessory"/>
</dbReference>
<gene>
    <name evidence="5" type="ORF">JOC83_000960</name>
</gene>
<name>A0ABS2QRR6_9BACI</name>
<proteinExistence type="inferred from homology"/>
<reference evidence="5 6" key="1">
    <citation type="submission" date="2021-01" db="EMBL/GenBank/DDBJ databases">
        <title>Genomic Encyclopedia of Type Strains, Phase IV (KMG-IV): sequencing the most valuable type-strain genomes for metagenomic binning, comparative biology and taxonomic classification.</title>
        <authorList>
            <person name="Goeker M."/>
        </authorList>
    </citation>
    <scope>NUCLEOTIDE SEQUENCE [LARGE SCALE GENOMIC DNA]</scope>
    <source>
        <strain evidence="5 6">DSM 104297</strain>
    </source>
</reference>
<protein>
    <submittedName>
        <fullName evidence="5">Poly-gamma-glutamate synthesis protein (Capsule biosynthesis protein)</fullName>
    </submittedName>
</protein>
<keyword evidence="3" id="KW-0812">Transmembrane</keyword>
<evidence type="ECO:0000313" key="6">
    <source>
        <dbReference type="Proteomes" id="UP000809829"/>
    </source>
</evidence>
<evidence type="ECO:0000259" key="4">
    <source>
        <dbReference type="SMART" id="SM00854"/>
    </source>
</evidence>
<sequence>MERYSQQKRNRKRRELQIHRVALASVAILSLLLIYSVYHLLNNSPQSIASSTNEEPEKQVEQIGESEPIKEEPEKKDLSEVEQKANKSKQEATPEKKATTSTESHEPITISFAGDVLLDKSIGHHIATNGVDYPFKHVAPYFQRTDLAALNLETSVSTRGTPDGKQFTFRSKPETLKGVANAGVDVVSLANNHTLDYGVDALFDTMKHLKEHQIGYTGAGENEREAYQAYYREVNGKTVAILGISRVLPDVSWFAKGEKPGIAQGYHDEPMMTYVKEAVEKADYTIVMIHWNRELQDYPEAYAREMGKKFIDAGVNAIIGGHSHSLMGIEHYKGAPIYYSLGNFVFTDSSSNKGHETMIVEVKIDNQNISTKIIPFKIVNNRPQPMDDTYNRQLIEKLNNISYNARIDLDGNVFVSEE</sequence>
<evidence type="ECO:0000313" key="5">
    <source>
        <dbReference type="EMBL" id="MBM7702134.1"/>
    </source>
</evidence>
<dbReference type="InterPro" id="IPR029052">
    <property type="entry name" value="Metallo-depent_PP-like"/>
</dbReference>